<name>A0ABY5Z7J9_9ACTN</name>
<gene>
    <name evidence="1" type="ORF">Drose_04555</name>
</gene>
<sequence length="178" mass="20318">MSRYAINRAAWSERDKDEYEDLLAEICNATTDTSERLDLFEDKLTDAVQAQRTWALHVSRACRRAGLGKEIVRFEDRNRALVSYDGQLLSVPRRQGRKVKVAGEVTYQRELIVVWSWDEIAEKREEVIKATRSYTVKVQQYDRLLALRVLAPAAKSPAEAAELLGLDLDEYLGKSEAA</sequence>
<accession>A0ABY5Z7J9</accession>
<evidence type="ECO:0000313" key="2">
    <source>
        <dbReference type="Proteomes" id="UP001058271"/>
    </source>
</evidence>
<dbReference type="Proteomes" id="UP001058271">
    <property type="component" value="Chromosome"/>
</dbReference>
<dbReference type="RefSeq" id="WP_260726920.1">
    <property type="nucleotide sequence ID" value="NZ_BAAABS010000070.1"/>
</dbReference>
<organism evidence="1 2">
    <name type="scientific">Dactylosporangium roseum</name>
    <dbReference type="NCBI Taxonomy" id="47989"/>
    <lineage>
        <taxon>Bacteria</taxon>
        <taxon>Bacillati</taxon>
        <taxon>Actinomycetota</taxon>
        <taxon>Actinomycetes</taxon>
        <taxon>Micromonosporales</taxon>
        <taxon>Micromonosporaceae</taxon>
        <taxon>Dactylosporangium</taxon>
    </lineage>
</organism>
<proteinExistence type="predicted"/>
<evidence type="ECO:0000313" key="1">
    <source>
        <dbReference type="EMBL" id="UWZ37561.1"/>
    </source>
</evidence>
<protein>
    <submittedName>
        <fullName evidence="1">Uncharacterized protein</fullName>
    </submittedName>
</protein>
<keyword evidence="2" id="KW-1185">Reference proteome</keyword>
<reference evidence="1" key="1">
    <citation type="submission" date="2021-04" db="EMBL/GenBank/DDBJ databases">
        <title>Biosynthetic gene clusters of Dactylosporangioum roseum.</title>
        <authorList>
            <person name="Hartkoorn R.C."/>
            <person name="Beaudoing E."/>
            <person name="Hot D."/>
            <person name="Moureu S."/>
        </authorList>
    </citation>
    <scope>NUCLEOTIDE SEQUENCE</scope>
    <source>
        <strain evidence="1">NRRL B-16295</strain>
    </source>
</reference>
<dbReference type="EMBL" id="CP073721">
    <property type="protein sequence ID" value="UWZ37561.1"/>
    <property type="molecule type" value="Genomic_DNA"/>
</dbReference>